<dbReference type="Pfam" id="PF07715">
    <property type="entry name" value="Plug"/>
    <property type="match status" value="1"/>
</dbReference>
<dbReference type="PANTHER" id="PTHR30069">
    <property type="entry name" value="TONB-DEPENDENT OUTER MEMBRANE RECEPTOR"/>
    <property type="match status" value="1"/>
</dbReference>
<dbReference type="Gene3D" id="2.40.170.20">
    <property type="entry name" value="TonB-dependent receptor, beta-barrel domain"/>
    <property type="match status" value="1"/>
</dbReference>
<comment type="caution">
    <text evidence="10">The sequence shown here is derived from an EMBL/GenBank/DDBJ whole genome shotgun (WGS) entry which is preliminary data.</text>
</comment>
<dbReference type="AlphaFoldDB" id="A0A9X2WCY5"/>
<keyword evidence="5" id="KW-0732">Signal</keyword>
<evidence type="ECO:0000256" key="1">
    <source>
        <dbReference type="ARBA" id="ARBA00004571"/>
    </source>
</evidence>
<name>A0A9X2WCY5_9GAMM</name>
<accession>A0A9X2WCY5</accession>
<evidence type="ECO:0000313" key="10">
    <source>
        <dbReference type="EMBL" id="MCT7358101.1"/>
    </source>
</evidence>
<evidence type="ECO:0000256" key="4">
    <source>
        <dbReference type="ARBA" id="ARBA00022692"/>
    </source>
</evidence>
<dbReference type="Proteomes" id="UP001147830">
    <property type="component" value="Unassembled WGS sequence"/>
</dbReference>
<evidence type="ECO:0000259" key="9">
    <source>
        <dbReference type="Pfam" id="PF07715"/>
    </source>
</evidence>
<dbReference type="InterPro" id="IPR012910">
    <property type="entry name" value="Plug_dom"/>
</dbReference>
<dbReference type="GO" id="GO:0044718">
    <property type="term" value="P:siderophore transmembrane transport"/>
    <property type="evidence" value="ECO:0007669"/>
    <property type="project" value="TreeGrafter"/>
</dbReference>
<evidence type="ECO:0000256" key="7">
    <source>
        <dbReference type="ARBA" id="ARBA00023237"/>
    </source>
</evidence>
<protein>
    <submittedName>
        <fullName evidence="10">TonB-dependent receptor plug domain-containing protein</fullName>
    </submittedName>
</protein>
<comment type="subcellular location">
    <subcellularLocation>
        <location evidence="1 8">Cell outer membrane</location>
        <topology evidence="1 8">Multi-pass membrane protein</topology>
    </subcellularLocation>
</comment>
<feature type="domain" description="TonB-dependent receptor plug" evidence="9">
    <location>
        <begin position="91"/>
        <end position="186"/>
    </location>
</feature>
<reference evidence="10" key="1">
    <citation type="journal article" date="2022" name="Front. Microbiol.">
        <title>Genome-based taxonomic rearrangement of Oceanobacter-related bacteria including the description of Thalassolituus hydrocarbonoclasticus sp. nov. and Thalassolituus pacificus sp. nov. and emended description of the genus Thalassolituus.</title>
        <authorList>
            <person name="Dong C."/>
            <person name="Wei L."/>
            <person name="Wang J."/>
            <person name="Lai Q."/>
            <person name="Huang Z."/>
            <person name="Shao Z."/>
        </authorList>
    </citation>
    <scope>NUCLEOTIDE SEQUENCE</scope>
    <source>
        <strain evidence="10">59MF3M-4</strain>
    </source>
</reference>
<evidence type="ECO:0000256" key="8">
    <source>
        <dbReference type="PROSITE-ProRule" id="PRU01360"/>
    </source>
</evidence>
<comment type="similarity">
    <text evidence="8">Belongs to the TonB-dependent receptor family.</text>
</comment>
<dbReference type="InterPro" id="IPR036942">
    <property type="entry name" value="Beta-barrel_TonB_sf"/>
</dbReference>
<evidence type="ECO:0000256" key="2">
    <source>
        <dbReference type="ARBA" id="ARBA00022448"/>
    </source>
</evidence>
<evidence type="ECO:0000256" key="3">
    <source>
        <dbReference type="ARBA" id="ARBA00022452"/>
    </source>
</evidence>
<dbReference type="InterPro" id="IPR037066">
    <property type="entry name" value="Plug_dom_sf"/>
</dbReference>
<keyword evidence="4 8" id="KW-0812">Transmembrane</keyword>
<keyword evidence="3 8" id="KW-1134">Transmembrane beta strand</keyword>
<dbReference type="PANTHER" id="PTHR30069:SF29">
    <property type="entry name" value="HEMOGLOBIN AND HEMOGLOBIN-HAPTOGLOBIN-BINDING PROTEIN 1-RELATED"/>
    <property type="match status" value="1"/>
</dbReference>
<evidence type="ECO:0000256" key="6">
    <source>
        <dbReference type="ARBA" id="ARBA00023136"/>
    </source>
</evidence>
<evidence type="ECO:0000256" key="5">
    <source>
        <dbReference type="ARBA" id="ARBA00022729"/>
    </source>
</evidence>
<dbReference type="Gene3D" id="2.170.130.10">
    <property type="entry name" value="TonB-dependent receptor, plug domain"/>
    <property type="match status" value="1"/>
</dbReference>
<dbReference type="GO" id="GO:0015344">
    <property type="term" value="F:siderophore uptake transmembrane transporter activity"/>
    <property type="evidence" value="ECO:0007669"/>
    <property type="project" value="TreeGrafter"/>
</dbReference>
<dbReference type="EMBL" id="JAOANI010000012">
    <property type="protein sequence ID" value="MCT7358101.1"/>
    <property type="molecule type" value="Genomic_DNA"/>
</dbReference>
<keyword evidence="10" id="KW-0675">Receptor</keyword>
<keyword evidence="6 8" id="KW-0472">Membrane</keyword>
<dbReference type="SUPFAM" id="SSF56935">
    <property type="entry name" value="Porins"/>
    <property type="match status" value="1"/>
</dbReference>
<dbReference type="InterPro" id="IPR039426">
    <property type="entry name" value="TonB-dep_rcpt-like"/>
</dbReference>
<reference evidence="10" key="2">
    <citation type="submission" date="2022-08" db="EMBL/GenBank/DDBJ databases">
        <authorList>
            <person name="Dong C."/>
        </authorList>
    </citation>
    <scope>NUCLEOTIDE SEQUENCE</scope>
    <source>
        <strain evidence="10">59MF3M-4</strain>
    </source>
</reference>
<keyword evidence="7 8" id="KW-0998">Cell outer membrane</keyword>
<proteinExistence type="inferred from homology"/>
<gene>
    <name evidence="10" type="ORF">NYR02_03575</name>
</gene>
<evidence type="ECO:0000313" key="11">
    <source>
        <dbReference type="Proteomes" id="UP001147830"/>
    </source>
</evidence>
<keyword evidence="2 8" id="KW-0813">Transport</keyword>
<organism evidence="10 11">
    <name type="scientific">Thalassolituus pacificus</name>
    <dbReference type="NCBI Taxonomy" id="2975440"/>
    <lineage>
        <taxon>Bacteria</taxon>
        <taxon>Pseudomonadati</taxon>
        <taxon>Pseudomonadota</taxon>
        <taxon>Gammaproteobacteria</taxon>
        <taxon>Oceanospirillales</taxon>
        <taxon>Oceanospirillaceae</taxon>
        <taxon>Thalassolituus</taxon>
    </lineage>
</organism>
<sequence>MRWATETDRNNCCIIAAHFAFCASATATAFLGLRVSTLNTVFLQRCGFCSLFTLACLTGEASLHAEEAQLGTIETHASSPQTLNRPGYQFFSRTDIERRFANLSEFLSQVNGIQVQQLSGLGNPALISIRGATAQQTKVLINGIESTDAQNGGYDLNQLPISQIESIEISQDGSSNGYADRAIGGTINIITRKTKSNSQLGIQAGSYGTYRASLSQQAARNINIQLEHEQSNNNYLYPVASPAFDSQNRNNKEALNNAGFSRQSVQVNSGSEELTARLRLSQQKKNIPDYYRNHPDNNAYLSERNAVLELNGEQSLSSMQQQWRIGHSQRFENFRNTLGLIGLSQNDNRYRYEKNYLSASNIKTWAQWQHRVDLNFSEETYRSDYRLDNDSKRCLTPQGNCDAFSFQRSTNIGSQLNWNSKSQQQQAYIDIYRQNTSDISRQRYAIADGSTQSDAFIGAAIGYLWYSDHSDWSLTWKRAARIPTLYERYGNHGLFLSNPDLQQEISNTLTLNNLWRITEKTQISASVFYRDLDNAIVPVYDARGIGRYENTSQATLTGVEWNAAYCADYWFGTLSGSHYDSLTTSEIRSFDEKKLPGTYHTSLKASTGFNISKHHIESSVEYSDDLYIDRSNLIEGEARALINLSYRYQATDHEAGLRMINISNNRFLDFTNRPTTGREWLIFLNTRF</sequence>
<dbReference type="PROSITE" id="PS52016">
    <property type="entry name" value="TONB_DEPENDENT_REC_3"/>
    <property type="match status" value="1"/>
</dbReference>
<dbReference type="GO" id="GO:0009279">
    <property type="term" value="C:cell outer membrane"/>
    <property type="evidence" value="ECO:0007669"/>
    <property type="project" value="UniProtKB-SubCell"/>
</dbReference>
<keyword evidence="11" id="KW-1185">Reference proteome</keyword>